<proteinExistence type="predicted"/>
<dbReference type="Proteomes" id="UP000572680">
    <property type="component" value="Unassembled WGS sequence"/>
</dbReference>
<feature type="chain" id="PRO_5031444579" evidence="1">
    <location>
        <begin position="32"/>
        <end position="199"/>
    </location>
</feature>
<evidence type="ECO:0000256" key="1">
    <source>
        <dbReference type="SAM" id="SignalP"/>
    </source>
</evidence>
<name>A0A7W3QRD0_ACTNM</name>
<keyword evidence="1" id="KW-0732">Signal</keyword>
<keyword evidence="4" id="KW-1185">Reference proteome</keyword>
<dbReference type="CDD" id="cd11614">
    <property type="entry name" value="SAF_CpaB_FlgA_like"/>
    <property type="match status" value="1"/>
</dbReference>
<accession>A0A7W3QRD0</accession>
<evidence type="ECO:0000313" key="3">
    <source>
        <dbReference type="EMBL" id="MBA8956609.1"/>
    </source>
</evidence>
<sequence>MIRRRGRRWAAVLLAALGTCLALVALRPVAAAGVPLTVAARDLPGGATVAASDVRTVRVPSGSVPAGTVAAPVTRTLAGPMRRGEAFTDVRLLGPDLLDGYGPGTVAAPVRIADAEAARLLRPGDRVHVLDAPKPDAVSEARPPVPTRLVASSAPVIMVPRAADHASGQGALVVLAVDRTQAAALAGASGALSIALAGR</sequence>
<evidence type="ECO:0000313" key="4">
    <source>
        <dbReference type="Proteomes" id="UP000572680"/>
    </source>
</evidence>
<dbReference type="SMART" id="SM00858">
    <property type="entry name" value="SAF"/>
    <property type="match status" value="1"/>
</dbReference>
<reference evidence="3 4" key="1">
    <citation type="submission" date="2020-08" db="EMBL/GenBank/DDBJ databases">
        <title>Genomic Encyclopedia of Type Strains, Phase IV (KMG-IV): sequencing the most valuable type-strain genomes for metagenomic binning, comparative biology and taxonomic classification.</title>
        <authorList>
            <person name="Goeker M."/>
        </authorList>
    </citation>
    <scope>NUCLEOTIDE SEQUENCE [LARGE SCALE GENOMIC DNA]</scope>
    <source>
        <strain evidence="3 4">DSM 44197</strain>
    </source>
</reference>
<dbReference type="InterPro" id="IPR013974">
    <property type="entry name" value="SAF"/>
</dbReference>
<feature type="domain" description="SAF" evidence="2">
    <location>
        <begin position="34"/>
        <end position="93"/>
    </location>
</feature>
<dbReference type="AlphaFoldDB" id="A0A7W3QRD0"/>
<dbReference type="RefSeq" id="WP_182848516.1">
    <property type="nucleotide sequence ID" value="NZ_BAAALP010000019.1"/>
</dbReference>
<gene>
    <name evidence="3" type="ORF">HNR61_008298</name>
</gene>
<feature type="signal peptide" evidence="1">
    <location>
        <begin position="1"/>
        <end position="31"/>
    </location>
</feature>
<evidence type="ECO:0000259" key="2">
    <source>
        <dbReference type="SMART" id="SM00858"/>
    </source>
</evidence>
<comment type="caution">
    <text evidence="3">The sequence shown here is derived from an EMBL/GenBank/DDBJ whole genome shotgun (WGS) entry which is preliminary data.</text>
</comment>
<organism evidence="3 4">
    <name type="scientific">Actinomadura namibiensis</name>
    <dbReference type="NCBI Taxonomy" id="182080"/>
    <lineage>
        <taxon>Bacteria</taxon>
        <taxon>Bacillati</taxon>
        <taxon>Actinomycetota</taxon>
        <taxon>Actinomycetes</taxon>
        <taxon>Streptosporangiales</taxon>
        <taxon>Thermomonosporaceae</taxon>
        <taxon>Actinomadura</taxon>
    </lineage>
</organism>
<dbReference type="Pfam" id="PF08666">
    <property type="entry name" value="SAF"/>
    <property type="match status" value="1"/>
</dbReference>
<protein>
    <submittedName>
        <fullName evidence="3">Flp pilus assembly protein CpaB</fullName>
    </submittedName>
</protein>
<dbReference type="EMBL" id="JACJIA010000017">
    <property type="protein sequence ID" value="MBA8956609.1"/>
    <property type="molecule type" value="Genomic_DNA"/>
</dbReference>